<gene>
    <name evidence="4" type="ORF">BC938DRAFT_473409</name>
</gene>
<keyword evidence="2" id="KW-0325">Glycoprotein</keyword>
<dbReference type="GO" id="GO:0006798">
    <property type="term" value="P:polyphosphate catabolic process"/>
    <property type="evidence" value="ECO:0007669"/>
    <property type="project" value="TreeGrafter"/>
</dbReference>
<evidence type="ECO:0000313" key="5">
    <source>
        <dbReference type="Proteomes" id="UP000274822"/>
    </source>
</evidence>
<dbReference type="EMBL" id="RBNJ01015638">
    <property type="protein sequence ID" value="RUS24552.1"/>
    <property type="molecule type" value="Genomic_DNA"/>
</dbReference>
<evidence type="ECO:0000313" key="4">
    <source>
        <dbReference type="EMBL" id="RUS24552.1"/>
    </source>
</evidence>
<evidence type="ECO:0000256" key="3">
    <source>
        <dbReference type="SAM" id="SignalP"/>
    </source>
</evidence>
<evidence type="ECO:0000256" key="2">
    <source>
        <dbReference type="ARBA" id="ARBA00023180"/>
    </source>
</evidence>
<protein>
    <recommendedName>
        <fullName evidence="6">Calcineurin-like phosphoesterase domain-containing protein</fullName>
    </recommendedName>
</protein>
<keyword evidence="1" id="KW-0378">Hydrolase</keyword>
<reference evidence="4 5" key="1">
    <citation type="journal article" date="2018" name="New Phytol.">
        <title>Phylogenomics of Endogonaceae and evolution of mycorrhizas within Mucoromycota.</title>
        <authorList>
            <person name="Chang Y."/>
            <person name="Desiro A."/>
            <person name="Na H."/>
            <person name="Sandor L."/>
            <person name="Lipzen A."/>
            <person name="Clum A."/>
            <person name="Barry K."/>
            <person name="Grigoriev I.V."/>
            <person name="Martin F.M."/>
            <person name="Stajich J.E."/>
            <person name="Smith M.E."/>
            <person name="Bonito G."/>
            <person name="Spatafora J.W."/>
        </authorList>
    </citation>
    <scope>NUCLEOTIDE SEQUENCE [LARGE SCALE GENOMIC DNA]</scope>
    <source>
        <strain evidence="4 5">AD002</strain>
    </source>
</reference>
<dbReference type="AlphaFoldDB" id="A0A433Q491"/>
<comment type="caution">
    <text evidence="4">The sequence shown here is derived from an EMBL/GenBank/DDBJ whole genome shotgun (WGS) entry which is preliminary data.</text>
</comment>
<dbReference type="GO" id="GO:0000298">
    <property type="term" value="F:endopolyphosphatase activity"/>
    <property type="evidence" value="ECO:0007669"/>
    <property type="project" value="TreeGrafter"/>
</dbReference>
<name>A0A433Q491_9FUNG</name>
<proteinExistence type="predicted"/>
<dbReference type="PANTHER" id="PTHR10340:SF55">
    <property type="entry name" value="ENDOPOLYPHOSPHATASE"/>
    <property type="match status" value="1"/>
</dbReference>
<dbReference type="GO" id="GO:0005615">
    <property type="term" value="C:extracellular space"/>
    <property type="evidence" value="ECO:0007669"/>
    <property type="project" value="TreeGrafter"/>
</dbReference>
<accession>A0A433Q491</accession>
<feature type="signal peptide" evidence="3">
    <location>
        <begin position="1"/>
        <end position="22"/>
    </location>
</feature>
<dbReference type="PANTHER" id="PTHR10340">
    <property type="entry name" value="SPHINGOMYELIN PHOSPHODIESTERASE"/>
    <property type="match status" value="1"/>
</dbReference>
<evidence type="ECO:0000256" key="1">
    <source>
        <dbReference type="ARBA" id="ARBA00022801"/>
    </source>
</evidence>
<dbReference type="GO" id="GO:0008081">
    <property type="term" value="F:phosphoric diester hydrolase activity"/>
    <property type="evidence" value="ECO:0007669"/>
    <property type="project" value="TreeGrafter"/>
</dbReference>
<dbReference type="SUPFAM" id="SSF56300">
    <property type="entry name" value="Metallo-dependent phosphatases"/>
    <property type="match status" value="1"/>
</dbReference>
<dbReference type="InterPro" id="IPR029052">
    <property type="entry name" value="Metallo-depent_PP-like"/>
</dbReference>
<keyword evidence="3" id="KW-0732">Signal</keyword>
<dbReference type="Proteomes" id="UP000274822">
    <property type="component" value="Unassembled WGS sequence"/>
</dbReference>
<feature type="chain" id="PRO_5019119729" description="Calcineurin-like phosphoesterase domain-containing protein" evidence="3">
    <location>
        <begin position="23"/>
        <end position="308"/>
    </location>
</feature>
<keyword evidence="5" id="KW-1185">Reference proteome</keyword>
<dbReference type="GO" id="GO:0000324">
    <property type="term" value="C:fungal-type vacuole"/>
    <property type="evidence" value="ECO:0007669"/>
    <property type="project" value="TreeGrafter"/>
</dbReference>
<dbReference type="GO" id="GO:0004309">
    <property type="term" value="F:exopolyphosphatase activity"/>
    <property type="evidence" value="ECO:0007669"/>
    <property type="project" value="TreeGrafter"/>
</dbReference>
<sequence length="308" mass="34927">MFAKTLFTPIALFVLLGQTVVAQSYHDRPHHRRYWEGKFLHVTDIHVDPTYLEGSDPKQLCHRISNLASNNTAGVYGALGTDCDSPIPLVESFFGFMHEALQNVDFIIYTEIPATDIIIGFTICPGDTACHDRDVVMPRTSTDVLSDHKMVVDYFYKNFDVKHVKFVCIRSRLEMIIYSNSIAHIRSSVALRYLIQIPTLGNNDEYLHDQIAIGPQSLLTNLTKLWAPFNLNLGKTFANGGYFTQDILPGKLQVISMNTVYFYAKNLLVSDCDKAGSAGDVQLQWIQANLQKARHSRYSVYLMQVYFD</sequence>
<organism evidence="4 5">
    <name type="scientific">Jimgerdemannia flammicorona</name>
    <dbReference type="NCBI Taxonomy" id="994334"/>
    <lineage>
        <taxon>Eukaryota</taxon>
        <taxon>Fungi</taxon>
        <taxon>Fungi incertae sedis</taxon>
        <taxon>Mucoromycota</taxon>
        <taxon>Mucoromycotina</taxon>
        <taxon>Endogonomycetes</taxon>
        <taxon>Endogonales</taxon>
        <taxon>Endogonaceae</taxon>
        <taxon>Jimgerdemannia</taxon>
    </lineage>
</organism>
<evidence type="ECO:0008006" key="6">
    <source>
        <dbReference type="Google" id="ProtNLM"/>
    </source>
</evidence>